<organism evidence="1 3">
    <name type="scientific">Ilex paraguariensis</name>
    <name type="common">yerba mate</name>
    <dbReference type="NCBI Taxonomy" id="185542"/>
    <lineage>
        <taxon>Eukaryota</taxon>
        <taxon>Viridiplantae</taxon>
        <taxon>Streptophyta</taxon>
        <taxon>Embryophyta</taxon>
        <taxon>Tracheophyta</taxon>
        <taxon>Spermatophyta</taxon>
        <taxon>Magnoliopsida</taxon>
        <taxon>eudicotyledons</taxon>
        <taxon>Gunneridae</taxon>
        <taxon>Pentapetalae</taxon>
        <taxon>asterids</taxon>
        <taxon>campanulids</taxon>
        <taxon>Aquifoliales</taxon>
        <taxon>Aquifoliaceae</taxon>
        <taxon>Ilex</taxon>
    </lineage>
</organism>
<comment type="caution">
    <text evidence="1">The sequence shown here is derived from an EMBL/GenBank/DDBJ whole genome shotgun (WGS) entry which is preliminary data.</text>
</comment>
<keyword evidence="3" id="KW-1185">Reference proteome</keyword>
<dbReference type="EMBL" id="CAUOFW020007024">
    <property type="protein sequence ID" value="CAK9177297.1"/>
    <property type="molecule type" value="Genomic_DNA"/>
</dbReference>
<dbReference type="Proteomes" id="UP001642360">
    <property type="component" value="Unassembled WGS sequence"/>
</dbReference>
<proteinExistence type="predicted"/>
<protein>
    <submittedName>
        <fullName evidence="1">Uncharacterized protein</fullName>
    </submittedName>
</protein>
<sequence length="64" mass="6985">MQCSISVLLPGHGVFEDLHGVIEFCLLETSLPAKGFLFRGFLIGSWFIELSACSTQHAMTRAGN</sequence>
<reference evidence="1 3" key="1">
    <citation type="submission" date="2024-02" db="EMBL/GenBank/DDBJ databases">
        <authorList>
            <person name="Vignale AGUSTIN F."/>
            <person name="Sosa J E."/>
            <person name="Modenutti C."/>
        </authorList>
    </citation>
    <scope>NUCLEOTIDE SEQUENCE [LARGE SCALE GENOMIC DNA]</scope>
</reference>
<evidence type="ECO:0000313" key="2">
    <source>
        <dbReference type="EMBL" id="CAK9177297.1"/>
    </source>
</evidence>
<evidence type="ECO:0000313" key="3">
    <source>
        <dbReference type="Proteomes" id="UP001642360"/>
    </source>
</evidence>
<name>A0ABC8TS79_9AQUA</name>
<evidence type="ECO:0000313" key="1">
    <source>
        <dbReference type="EMBL" id="CAK9172342.1"/>
    </source>
</evidence>
<dbReference type="AlphaFoldDB" id="A0ABC8TS79"/>
<accession>A0ABC8TS79</accession>
<gene>
    <name evidence="1" type="ORF">ILEXP_LOCUS41987</name>
    <name evidence="2" type="ORF">ILEXP_LOCUS47176</name>
</gene>
<dbReference type="EMBL" id="CAUOFW020005958">
    <property type="protein sequence ID" value="CAK9172342.1"/>
    <property type="molecule type" value="Genomic_DNA"/>
</dbReference>